<reference evidence="4" key="1">
    <citation type="submission" date="2022-11" db="UniProtKB">
        <authorList>
            <consortium name="WormBaseParasite"/>
        </authorList>
    </citation>
    <scope>IDENTIFICATION</scope>
</reference>
<feature type="region of interest" description="Disordered" evidence="1">
    <location>
        <begin position="13"/>
        <end position="43"/>
    </location>
</feature>
<name>A0A914GXA5_GLORO</name>
<feature type="transmembrane region" description="Helical" evidence="2">
    <location>
        <begin position="44"/>
        <end position="77"/>
    </location>
</feature>
<protein>
    <submittedName>
        <fullName evidence="4">Uncharacterized protein</fullName>
    </submittedName>
</protein>
<keyword evidence="2" id="KW-0812">Transmembrane</keyword>
<dbReference type="Proteomes" id="UP000887572">
    <property type="component" value="Unplaced"/>
</dbReference>
<keyword evidence="2" id="KW-0472">Membrane</keyword>
<sequence length="102" mass="11142">MADAYGFLDRMTQRFTRGRRGKTPTTTNEDDSRLSEHKRKRNDAAGAGFGCVCITVCIIVVVIIVALGGFTLVMALMSTESFKDSPLEGLSKLLHGEKDDSD</sequence>
<evidence type="ECO:0000256" key="2">
    <source>
        <dbReference type="SAM" id="Phobius"/>
    </source>
</evidence>
<keyword evidence="2" id="KW-1133">Transmembrane helix</keyword>
<accession>A0A914GXA5</accession>
<evidence type="ECO:0000313" key="4">
    <source>
        <dbReference type="WBParaSite" id="Gr19_v10_g11612.t1"/>
    </source>
</evidence>
<dbReference type="AlphaFoldDB" id="A0A914GXA5"/>
<organism evidence="3 4">
    <name type="scientific">Globodera rostochiensis</name>
    <name type="common">Golden nematode worm</name>
    <name type="synonym">Heterodera rostochiensis</name>
    <dbReference type="NCBI Taxonomy" id="31243"/>
    <lineage>
        <taxon>Eukaryota</taxon>
        <taxon>Metazoa</taxon>
        <taxon>Ecdysozoa</taxon>
        <taxon>Nematoda</taxon>
        <taxon>Chromadorea</taxon>
        <taxon>Rhabditida</taxon>
        <taxon>Tylenchina</taxon>
        <taxon>Tylenchomorpha</taxon>
        <taxon>Tylenchoidea</taxon>
        <taxon>Heteroderidae</taxon>
        <taxon>Heteroderinae</taxon>
        <taxon>Globodera</taxon>
    </lineage>
</organism>
<proteinExistence type="predicted"/>
<evidence type="ECO:0000256" key="1">
    <source>
        <dbReference type="SAM" id="MobiDB-lite"/>
    </source>
</evidence>
<dbReference type="WBParaSite" id="Gr19_v10_g11612.t1">
    <property type="protein sequence ID" value="Gr19_v10_g11612.t1"/>
    <property type="gene ID" value="Gr19_v10_g11612"/>
</dbReference>
<evidence type="ECO:0000313" key="3">
    <source>
        <dbReference type="Proteomes" id="UP000887572"/>
    </source>
</evidence>
<keyword evidence="3" id="KW-1185">Reference proteome</keyword>